<feature type="compositionally biased region" description="Low complexity" evidence="3">
    <location>
        <begin position="906"/>
        <end position="919"/>
    </location>
</feature>
<dbReference type="OrthoDB" id="2959108at2759"/>
<feature type="domain" description="XPG N-terminal" evidence="5">
    <location>
        <begin position="1"/>
        <end position="108"/>
    </location>
</feature>
<dbReference type="SMART" id="SM00485">
    <property type="entry name" value="XPGN"/>
    <property type="match status" value="1"/>
</dbReference>
<reference evidence="7" key="2">
    <citation type="submission" date="2015-01" db="EMBL/GenBank/DDBJ databases">
        <title>Evolutionary Origins and Diversification of the Mycorrhizal Mutualists.</title>
        <authorList>
            <consortium name="DOE Joint Genome Institute"/>
            <consortium name="Mycorrhizal Genomics Consortium"/>
            <person name="Kohler A."/>
            <person name="Kuo A."/>
            <person name="Nagy L.G."/>
            <person name="Floudas D."/>
            <person name="Copeland A."/>
            <person name="Barry K.W."/>
            <person name="Cichocki N."/>
            <person name="Veneault-Fourrey C."/>
            <person name="LaButti K."/>
            <person name="Lindquist E.A."/>
            <person name="Lipzen A."/>
            <person name="Lundell T."/>
            <person name="Morin E."/>
            <person name="Murat C."/>
            <person name="Riley R."/>
            <person name="Ohm R."/>
            <person name="Sun H."/>
            <person name="Tunlid A."/>
            <person name="Henrissat B."/>
            <person name="Grigoriev I.V."/>
            <person name="Hibbett D.S."/>
            <person name="Martin F."/>
        </authorList>
    </citation>
    <scope>NUCLEOTIDE SEQUENCE [LARGE SCALE GENOMIC DNA]</scope>
    <source>
        <strain evidence="7">MUT 4182</strain>
    </source>
</reference>
<feature type="compositionally biased region" description="Low complexity" evidence="3">
    <location>
        <begin position="592"/>
        <end position="603"/>
    </location>
</feature>
<dbReference type="GO" id="GO:0006281">
    <property type="term" value="P:DNA repair"/>
    <property type="evidence" value="ECO:0007669"/>
    <property type="project" value="UniProtKB-ARBA"/>
</dbReference>
<dbReference type="InterPro" id="IPR006084">
    <property type="entry name" value="XPG/Rad2"/>
</dbReference>
<dbReference type="Gene3D" id="3.40.50.1010">
    <property type="entry name" value="5'-nuclease"/>
    <property type="match status" value="2"/>
</dbReference>
<dbReference type="HOGENOM" id="CLU_007575_1_0_1"/>
<dbReference type="Pfam" id="PF00867">
    <property type="entry name" value="XPG_I"/>
    <property type="match status" value="1"/>
</dbReference>
<dbReference type="EMBL" id="KN823003">
    <property type="protein sequence ID" value="KIO27795.1"/>
    <property type="molecule type" value="Genomic_DNA"/>
</dbReference>
<feature type="compositionally biased region" description="Basic and acidic residues" evidence="3">
    <location>
        <begin position="367"/>
        <end position="382"/>
    </location>
</feature>
<dbReference type="InterPro" id="IPR006086">
    <property type="entry name" value="XPG-I_dom"/>
</dbReference>
<feature type="compositionally biased region" description="Basic residues" evidence="3">
    <location>
        <begin position="819"/>
        <end position="829"/>
    </location>
</feature>
<dbReference type="PANTHER" id="PTHR11081">
    <property type="entry name" value="FLAP ENDONUCLEASE FAMILY MEMBER"/>
    <property type="match status" value="1"/>
</dbReference>
<feature type="region of interest" description="Disordered" evidence="3">
    <location>
        <begin position="536"/>
        <end position="720"/>
    </location>
</feature>
<feature type="region of interest" description="Disordered" evidence="3">
    <location>
        <begin position="367"/>
        <end position="395"/>
    </location>
</feature>
<dbReference type="SUPFAM" id="SSF88723">
    <property type="entry name" value="PIN domain-like"/>
    <property type="match status" value="1"/>
</dbReference>
<protein>
    <recommendedName>
        <fullName evidence="8">XPG-I domain-containing protein</fullName>
    </recommendedName>
</protein>
<feature type="compositionally biased region" description="Low complexity" evidence="3">
    <location>
        <begin position="759"/>
        <end position="781"/>
    </location>
</feature>
<dbReference type="AlphaFoldDB" id="A0A0C3QBD9"/>
<evidence type="ECO:0000256" key="2">
    <source>
        <dbReference type="ARBA" id="ARBA00022801"/>
    </source>
</evidence>
<dbReference type="STRING" id="1051891.A0A0C3QBD9"/>
<dbReference type="Proteomes" id="UP000054248">
    <property type="component" value="Unassembled WGS sequence"/>
</dbReference>
<feature type="compositionally biased region" description="Low complexity" evidence="3">
    <location>
        <begin position="841"/>
        <end position="854"/>
    </location>
</feature>
<feature type="compositionally biased region" description="Basic and acidic residues" evidence="3">
    <location>
        <begin position="536"/>
        <end position="561"/>
    </location>
</feature>
<dbReference type="InterPro" id="IPR041177">
    <property type="entry name" value="GEN1_C"/>
</dbReference>
<name>A0A0C3QBD9_9AGAM</name>
<evidence type="ECO:0000256" key="1">
    <source>
        <dbReference type="ARBA" id="ARBA00022722"/>
    </source>
</evidence>
<proteinExistence type="predicted"/>
<dbReference type="GO" id="GO:0008821">
    <property type="term" value="F:crossover junction DNA endonuclease activity"/>
    <property type="evidence" value="ECO:0007669"/>
    <property type="project" value="InterPro"/>
</dbReference>
<evidence type="ECO:0000256" key="3">
    <source>
        <dbReference type="SAM" id="MobiDB-lite"/>
    </source>
</evidence>
<keyword evidence="7" id="KW-1185">Reference proteome</keyword>
<dbReference type="PRINTS" id="PR00853">
    <property type="entry name" value="XPGRADSUPER"/>
</dbReference>
<dbReference type="CDD" id="cd09906">
    <property type="entry name" value="H3TH_YEN1"/>
    <property type="match status" value="1"/>
</dbReference>
<feature type="domain" description="XPG-I" evidence="4">
    <location>
        <begin position="114"/>
        <end position="200"/>
    </location>
</feature>
<dbReference type="InterPro" id="IPR037316">
    <property type="entry name" value="Yen1_H3TH"/>
</dbReference>
<evidence type="ECO:0000313" key="7">
    <source>
        <dbReference type="Proteomes" id="UP000054248"/>
    </source>
</evidence>
<dbReference type="SMART" id="SM00484">
    <property type="entry name" value="XPGI"/>
    <property type="match status" value="1"/>
</dbReference>
<dbReference type="Pfam" id="PF18380">
    <property type="entry name" value="GEN1_C"/>
    <property type="match status" value="1"/>
</dbReference>
<accession>A0A0C3QBD9</accession>
<dbReference type="SUPFAM" id="SSF47807">
    <property type="entry name" value="5' to 3' exonuclease, C-terminal subdomain"/>
    <property type="match status" value="1"/>
</dbReference>
<evidence type="ECO:0000259" key="5">
    <source>
        <dbReference type="SMART" id="SM00485"/>
    </source>
</evidence>
<keyword evidence="2" id="KW-0378">Hydrolase</keyword>
<dbReference type="InterPro" id="IPR006085">
    <property type="entry name" value="XPG_DNA_repair_N"/>
</dbReference>
<sequence length="936" mass="102826">MGVPGLWDLLRPAAEKRSLIHLAVIDGFEKNLNGQRGYRIGIDASIWFFHSEWGKEGENPELRTLFFRLCRLAEAPFLPLFVFDGPYRPSFKRGKNINGQRQHWLQSGFKRLIEAFGWEWRQAPGEAEAELAYLNRIGKIDAVLSDDVDNFLFGARVVVRNSSNTLSGNRSRPVLNADGRDDGKHTMVFRAEEFENREDIDLTQNGMILIGLLSGGDYHAEGVSGCGKLIAHGLARCGFGESLVDAFLSMEPSDFEAFLGSWRAELIHELKTNSRGLVGKKYVALAKKVPEDFPNIEVLRSYVTPVTSESRGKEVDDSKWWTRDMDVAEVAACCEMFFEWGVKEIIIKRFRTVLWPGACNRILRQAAREQDMKGESSKDDRPGTPQKKRPPKHLAVGTPSKLITRYFSKIGLNTPEKVKGPLNNQDDDEDPLMIKIHSTRNHASTDHILEYRVEVAPAQLVALAESGVKGTRRIEDLGYGETFSDLESDGEGNGKKRTGPKAPPNPSDHLRVWLPALMMEYVQPSLVEEFEAKEDAKRAKKEGKGKGRKKADGKAAIEEAPKKKKTPQKKATVERRLWESTDDEEAEEKPAPKVTKPKAAVAPKDADRAAVGRARRIFDSSEEGSDADVPARLQKSQQPNHHQVASGSGANTAKVNSKAQFAFTMPRPDDSDDDRERSTSPSPLHCRVDAMPPKSTNALAKPLPPVTKSKPAVTSKGKATLGARLAQEQLAALQKLPAAARFFDSDEGNTLEDPFIVRKPAGPSRSSTSSSTAVSKLSGSSESTAVSEIGETVTAPKKARPSPRRSSSSEDSGKAVTKSPRKTKKHTSPRKMEERLRPASPTAKRPLKAKAPPKVMEYIEIVSSDEDAPAPLVSRNPPGPRATSKPPSRAGSESRTLGSFGFAVTKGGAASMKASAKQQPKPRKLPVIPDDIIDLT</sequence>
<feature type="region of interest" description="Disordered" evidence="3">
    <location>
        <begin position="745"/>
        <end position="936"/>
    </location>
</feature>
<feature type="compositionally biased region" description="Polar residues" evidence="3">
    <location>
        <begin position="634"/>
        <end position="659"/>
    </location>
</feature>
<dbReference type="InterPro" id="IPR029060">
    <property type="entry name" value="PIN-like_dom_sf"/>
</dbReference>
<gene>
    <name evidence="6" type="ORF">M407DRAFT_232186</name>
</gene>
<dbReference type="InterPro" id="IPR036279">
    <property type="entry name" value="5-3_exonuclease_C_sf"/>
</dbReference>
<evidence type="ECO:0000313" key="6">
    <source>
        <dbReference type="EMBL" id="KIO27795.1"/>
    </source>
</evidence>
<feature type="region of interest" description="Disordered" evidence="3">
    <location>
        <begin position="482"/>
        <end position="509"/>
    </location>
</feature>
<reference evidence="6 7" key="1">
    <citation type="submission" date="2014-04" db="EMBL/GenBank/DDBJ databases">
        <authorList>
            <consortium name="DOE Joint Genome Institute"/>
            <person name="Kuo A."/>
            <person name="Girlanda M."/>
            <person name="Perotto S."/>
            <person name="Kohler A."/>
            <person name="Nagy L.G."/>
            <person name="Floudas D."/>
            <person name="Copeland A."/>
            <person name="Barry K.W."/>
            <person name="Cichocki N."/>
            <person name="Veneault-Fourrey C."/>
            <person name="LaButti K."/>
            <person name="Lindquist E.A."/>
            <person name="Lipzen A."/>
            <person name="Lundell T."/>
            <person name="Morin E."/>
            <person name="Murat C."/>
            <person name="Sun H."/>
            <person name="Tunlid A."/>
            <person name="Henrissat B."/>
            <person name="Grigoriev I.V."/>
            <person name="Hibbett D.S."/>
            <person name="Martin F."/>
            <person name="Nordberg H.P."/>
            <person name="Cantor M.N."/>
            <person name="Hua S.X."/>
        </authorList>
    </citation>
    <scope>NUCLEOTIDE SEQUENCE [LARGE SCALE GENOMIC DNA]</scope>
    <source>
        <strain evidence="6 7">MUT 4182</strain>
    </source>
</reference>
<dbReference type="GO" id="GO:0017108">
    <property type="term" value="F:5'-flap endonuclease activity"/>
    <property type="evidence" value="ECO:0007669"/>
    <property type="project" value="TreeGrafter"/>
</dbReference>
<evidence type="ECO:0000259" key="4">
    <source>
        <dbReference type="SMART" id="SM00484"/>
    </source>
</evidence>
<dbReference type="CDD" id="cd09870">
    <property type="entry name" value="PIN_YEN1"/>
    <property type="match status" value="1"/>
</dbReference>
<evidence type="ECO:0008006" key="8">
    <source>
        <dbReference type="Google" id="ProtNLM"/>
    </source>
</evidence>
<keyword evidence="1" id="KW-0540">Nuclease</keyword>
<organism evidence="6 7">
    <name type="scientific">Tulasnella calospora MUT 4182</name>
    <dbReference type="NCBI Taxonomy" id="1051891"/>
    <lineage>
        <taxon>Eukaryota</taxon>
        <taxon>Fungi</taxon>
        <taxon>Dikarya</taxon>
        <taxon>Basidiomycota</taxon>
        <taxon>Agaricomycotina</taxon>
        <taxon>Agaricomycetes</taxon>
        <taxon>Cantharellales</taxon>
        <taxon>Tulasnellaceae</taxon>
        <taxon>Tulasnella</taxon>
    </lineage>
</organism>
<dbReference type="PANTHER" id="PTHR11081:SF75">
    <property type="entry name" value="ENDONUCLEASE, PUTATIVE (AFU_ORTHOLOGUE AFUA_3G13260)-RELATED"/>
    <property type="match status" value="1"/>
</dbReference>